<dbReference type="GeneID" id="71855137"/>
<keyword evidence="2" id="KW-0378">Hydrolase</keyword>
<evidence type="ECO:0000313" key="3">
    <source>
        <dbReference type="Proteomes" id="UP001595821"/>
    </source>
</evidence>
<evidence type="ECO:0000256" key="1">
    <source>
        <dbReference type="SAM" id="Phobius"/>
    </source>
</evidence>
<dbReference type="EMBL" id="JBHSDJ010000003">
    <property type="protein sequence ID" value="MFC4245904.1"/>
    <property type="molecule type" value="Genomic_DNA"/>
</dbReference>
<keyword evidence="1" id="KW-0472">Membrane</keyword>
<keyword evidence="1" id="KW-1133">Transmembrane helix</keyword>
<gene>
    <name evidence="2" type="ORF">ACFOZ7_02610</name>
</gene>
<proteinExistence type="predicted"/>
<dbReference type="Proteomes" id="UP001595821">
    <property type="component" value="Unassembled WGS sequence"/>
</dbReference>
<reference evidence="2 3" key="1">
    <citation type="journal article" date="2014" name="Int. J. Syst. Evol. Microbiol.">
        <title>Complete genome sequence of Corynebacterium casei LMG S-19264T (=DSM 44701T), isolated from a smear-ripened cheese.</title>
        <authorList>
            <consortium name="US DOE Joint Genome Institute (JGI-PGF)"/>
            <person name="Walter F."/>
            <person name="Albersmeier A."/>
            <person name="Kalinowski J."/>
            <person name="Ruckert C."/>
        </authorList>
    </citation>
    <scope>NUCLEOTIDE SEQUENCE [LARGE SCALE GENOMIC DNA]</scope>
    <source>
        <strain evidence="2 3">IBRC-M 10912</strain>
    </source>
</reference>
<protein>
    <submittedName>
        <fullName evidence="2">Metal-dependent hydrolase</fullName>
    </submittedName>
</protein>
<sequence>MPSVAVHVAFAGLLGAALLGEEFDPRAILVVMVACAFVDLDTFVGIYVPGTHRAAFHNVFVVTIPGLLLLWDGWLRETSVVRTRFGQYGYRVAWVSLVTVLVAHVSLDAFFNGVNVFWPVHDRFYDFSGRMLLTDQRGLVQTFLELETTADGTPAVSDSAIRGTTGDTHYATGFDPTRGDPEPDTERIFPVASSGELFVVMLASYGTVLYRCLEYYR</sequence>
<dbReference type="RefSeq" id="WP_246968363.1">
    <property type="nucleotide sequence ID" value="NZ_CP095397.1"/>
</dbReference>
<feature type="transmembrane region" description="Helical" evidence="1">
    <location>
        <begin position="30"/>
        <end position="48"/>
    </location>
</feature>
<dbReference type="Pfam" id="PF04307">
    <property type="entry name" value="YdjM"/>
    <property type="match status" value="1"/>
</dbReference>
<dbReference type="AlphaFoldDB" id="A0ABD5NW93"/>
<keyword evidence="1" id="KW-0812">Transmembrane</keyword>
<comment type="caution">
    <text evidence="2">The sequence shown here is derived from an EMBL/GenBank/DDBJ whole genome shotgun (WGS) entry which is preliminary data.</text>
</comment>
<dbReference type="GO" id="GO:0016787">
    <property type="term" value="F:hydrolase activity"/>
    <property type="evidence" value="ECO:0007669"/>
    <property type="project" value="UniProtKB-KW"/>
</dbReference>
<feature type="transmembrane region" description="Helical" evidence="1">
    <location>
        <begin position="55"/>
        <end position="74"/>
    </location>
</feature>
<dbReference type="InterPro" id="IPR007404">
    <property type="entry name" value="YdjM-like"/>
</dbReference>
<feature type="transmembrane region" description="Helical" evidence="1">
    <location>
        <begin position="94"/>
        <end position="118"/>
    </location>
</feature>
<name>A0ABD5NW93_9EURY</name>
<evidence type="ECO:0000313" key="2">
    <source>
        <dbReference type="EMBL" id="MFC4245904.1"/>
    </source>
</evidence>
<accession>A0ABD5NW93</accession>
<organism evidence="2 3">
    <name type="scientific">Natribaculum luteum</name>
    <dbReference type="NCBI Taxonomy" id="1586232"/>
    <lineage>
        <taxon>Archaea</taxon>
        <taxon>Methanobacteriati</taxon>
        <taxon>Methanobacteriota</taxon>
        <taxon>Stenosarchaea group</taxon>
        <taxon>Halobacteria</taxon>
        <taxon>Halobacteriales</taxon>
        <taxon>Natrialbaceae</taxon>
        <taxon>Natribaculum</taxon>
    </lineage>
</organism>